<dbReference type="InterPro" id="IPR001584">
    <property type="entry name" value="Integrase_cat-core"/>
</dbReference>
<dbReference type="PROSITE" id="PS50994">
    <property type="entry name" value="INTEGRASE"/>
    <property type="match status" value="1"/>
</dbReference>
<evidence type="ECO:0000259" key="1">
    <source>
        <dbReference type="PROSITE" id="PS50994"/>
    </source>
</evidence>
<dbReference type="InterPro" id="IPR039537">
    <property type="entry name" value="Retrotran_Ty1/copia-like"/>
</dbReference>
<proteinExistence type="predicted"/>
<accession>A0AAV3QSZ1</accession>
<evidence type="ECO:0000313" key="2">
    <source>
        <dbReference type="EMBL" id="GAA0166778.1"/>
    </source>
</evidence>
<gene>
    <name evidence="2" type="ORF">LIER_21858</name>
</gene>
<dbReference type="GO" id="GO:0015074">
    <property type="term" value="P:DNA integration"/>
    <property type="evidence" value="ECO:0007669"/>
    <property type="project" value="InterPro"/>
</dbReference>
<dbReference type="InterPro" id="IPR012337">
    <property type="entry name" value="RNaseH-like_sf"/>
</dbReference>
<feature type="domain" description="Integrase catalytic" evidence="1">
    <location>
        <begin position="268"/>
        <end position="407"/>
    </location>
</feature>
<dbReference type="Proteomes" id="UP001454036">
    <property type="component" value="Unassembled WGS sequence"/>
</dbReference>
<dbReference type="PANTHER" id="PTHR42648:SF21">
    <property type="entry name" value="CYSTEINE-RICH RLK (RECEPTOR-LIKE PROTEIN KINASE) 8"/>
    <property type="match status" value="1"/>
</dbReference>
<evidence type="ECO:0000313" key="3">
    <source>
        <dbReference type="Proteomes" id="UP001454036"/>
    </source>
</evidence>
<dbReference type="SUPFAM" id="SSF53098">
    <property type="entry name" value="Ribonuclease H-like"/>
    <property type="match status" value="1"/>
</dbReference>
<dbReference type="AlphaFoldDB" id="A0AAV3QSZ1"/>
<sequence length="407" mass="46632">MSNEKLVIKVLRPLPKRFAHKVTVIEEAQDLSIMRFDELIGSLTTFEMMFEATEPTKEKGVALQVSSLENGEENLNETVNMLAKKFNKTLKRFNKKPYSGGSTPGMFDQWTDKGWKNLKFGGSNSVGNTQSRSKGIQCRECEGEVERVSLLKKNEELIKSVEKQKLEIRILEDKIEGMIKGIKMMNSSTTILDEILMQGKRCGDNIGIGFNGGKIAKQTAPMARTFIAAGNQPNQNSKKRYNWRCYHCGKKGHIAPYYYKIYGKGRNKYTQPKMQWVSKEAVVSHVVFTSLKTIAWTGWYTRVEFPKQKSETFNVFKALTTQIQREKEVNILGIRSDHGREFENSKFQAFCDMEEIKHEYSTPITSQQNGIVERNNRTLQEMARVMIHAKHLPIKFWAEAVNTACHC</sequence>
<comment type="caution">
    <text evidence="2">The sequence shown here is derived from an EMBL/GenBank/DDBJ whole genome shotgun (WGS) entry which is preliminary data.</text>
</comment>
<protein>
    <recommendedName>
        <fullName evidence="1">Integrase catalytic domain-containing protein</fullName>
    </recommendedName>
</protein>
<dbReference type="GO" id="GO:0003676">
    <property type="term" value="F:nucleic acid binding"/>
    <property type="evidence" value="ECO:0007669"/>
    <property type="project" value="InterPro"/>
</dbReference>
<dbReference type="InterPro" id="IPR036397">
    <property type="entry name" value="RNaseH_sf"/>
</dbReference>
<name>A0AAV3QSZ1_LITER</name>
<reference evidence="2 3" key="1">
    <citation type="submission" date="2024-01" db="EMBL/GenBank/DDBJ databases">
        <title>The complete chloroplast genome sequence of Lithospermum erythrorhizon: insights into the phylogenetic relationship among Boraginaceae species and the maternal lineages of purple gromwells.</title>
        <authorList>
            <person name="Okada T."/>
            <person name="Watanabe K."/>
        </authorList>
    </citation>
    <scope>NUCLEOTIDE SEQUENCE [LARGE SCALE GENOMIC DNA]</scope>
</reference>
<dbReference type="Gene3D" id="3.30.420.10">
    <property type="entry name" value="Ribonuclease H-like superfamily/Ribonuclease H"/>
    <property type="match status" value="1"/>
</dbReference>
<dbReference type="PANTHER" id="PTHR42648">
    <property type="entry name" value="TRANSPOSASE, PUTATIVE-RELATED"/>
    <property type="match status" value="1"/>
</dbReference>
<organism evidence="2 3">
    <name type="scientific">Lithospermum erythrorhizon</name>
    <name type="common">Purple gromwell</name>
    <name type="synonym">Lithospermum officinale var. erythrorhizon</name>
    <dbReference type="NCBI Taxonomy" id="34254"/>
    <lineage>
        <taxon>Eukaryota</taxon>
        <taxon>Viridiplantae</taxon>
        <taxon>Streptophyta</taxon>
        <taxon>Embryophyta</taxon>
        <taxon>Tracheophyta</taxon>
        <taxon>Spermatophyta</taxon>
        <taxon>Magnoliopsida</taxon>
        <taxon>eudicotyledons</taxon>
        <taxon>Gunneridae</taxon>
        <taxon>Pentapetalae</taxon>
        <taxon>asterids</taxon>
        <taxon>lamiids</taxon>
        <taxon>Boraginales</taxon>
        <taxon>Boraginaceae</taxon>
        <taxon>Boraginoideae</taxon>
        <taxon>Lithospermeae</taxon>
        <taxon>Lithospermum</taxon>
    </lineage>
</organism>
<dbReference type="EMBL" id="BAABME010005852">
    <property type="protein sequence ID" value="GAA0166778.1"/>
    <property type="molecule type" value="Genomic_DNA"/>
</dbReference>
<keyword evidence="3" id="KW-1185">Reference proteome</keyword>